<accession>A0A9D1MLX2</accession>
<keyword evidence="2" id="KW-0472">Membrane</keyword>
<keyword evidence="2" id="KW-1133">Transmembrane helix</keyword>
<feature type="coiled-coil region" evidence="1">
    <location>
        <begin position="75"/>
        <end position="105"/>
    </location>
</feature>
<reference evidence="3" key="2">
    <citation type="journal article" date="2021" name="PeerJ">
        <title>Extensive microbial diversity within the chicken gut microbiome revealed by metagenomics and culture.</title>
        <authorList>
            <person name="Gilroy R."/>
            <person name="Ravi A."/>
            <person name="Getino M."/>
            <person name="Pursley I."/>
            <person name="Horton D.L."/>
            <person name="Alikhan N.F."/>
            <person name="Baker D."/>
            <person name="Gharbi K."/>
            <person name="Hall N."/>
            <person name="Watson M."/>
            <person name="Adriaenssens E.M."/>
            <person name="Foster-Nyarko E."/>
            <person name="Jarju S."/>
            <person name="Secka A."/>
            <person name="Antonio M."/>
            <person name="Oren A."/>
            <person name="Chaudhuri R.R."/>
            <person name="La Ragione R."/>
            <person name="Hildebrand F."/>
            <person name="Pallen M.J."/>
        </authorList>
    </citation>
    <scope>NUCLEOTIDE SEQUENCE</scope>
    <source>
        <strain evidence="3">9366</strain>
    </source>
</reference>
<evidence type="ECO:0000256" key="2">
    <source>
        <dbReference type="SAM" id="Phobius"/>
    </source>
</evidence>
<evidence type="ECO:0000313" key="3">
    <source>
        <dbReference type="EMBL" id="HIU62566.1"/>
    </source>
</evidence>
<gene>
    <name evidence="3" type="ORF">IAB07_02210</name>
</gene>
<protein>
    <submittedName>
        <fullName evidence="3">Uncharacterized protein</fullName>
    </submittedName>
</protein>
<dbReference type="EMBL" id="DVNJ01000010">
    <property type="protein sequence ID" value="HIU62566.1"/>
    <property type="molecule type" value="Genomic_DNA"/>
</dbReference>
<keyword evidence="2" id="KW-0812">Transmembrane</keyword>
<dbReference type="Proteomes" id="UP000824145">
    <property type="component" value="Unassembled WGS sequence"/>
</dbReference>
<dbReference type="AlphaFoldDB" id="A0A9D1MLX2"/>
<evidence type="ECO:0000256" key="1">
    <source>
        <dbReference type="SAM" id="Coils"/>
    </source>
</evidence>
<feature type="transmembrane region" description="Helical" evidence="2">
    <location>
        <begin position="20"/>
        <end position="44"/>
    </location>
</feature>
<proteinExistence type="predicted"/>
<comment type="caution">
    <text evidence="3">The sequence shown here is derived from an EMBL/GenBank/DDBJ whole genome shotgun (WGS) entry which is preliminary data.</text>
</comment>
<name>A0A9D1MLX2_9FIRM</name>
<evidence type="ECO:0000313" key="4">
    <source>
        <dbReference type="Proteomes" id="UP000824145"/>
    </source>
</evidence>
<sequence length="105" mass="11837">MMNLLSTVYKADVLDALNILWKGLVAVFLVILIVFIVVLLLNLISAKSAKYKQAHAGEPTVSDKIKAKWEASSQAREDKKAAKLLEKEAKKQEKLEKKQQDEQDK</sequence>
<reference evidence="3" key="1">
    <citation type="submission" date="2020-10" db="EMBL/GenBank/DDBJ databases">
        <authorList>
            <person name="Gilroy R."/>
        </authorList>
    </citation>
    <scope>NUCLEOTIDE SEQUENCE</scope>
    <source>
        <strain evidence="3">9366</strain>
    </source>
</reference>
<organism evidence="3 4">
    <name type="scientific">Candidatus Caccalectryoclostridium excrementigallinarum</name>
    <dbReference type="NCBI Taxonomy" id="2840710"/>
    <lineage>
        <taxon>Bacteria</taxon>
        <taxon>Bacillati</taxon>
        <taxon>Bacillota</taxon>
        <taxon>Clostridia</taxon>
        <taxon>Christensenellales</taxon>
        <taxon>Christensenellaceae</taxon>
        <taxon>Christensenellaceae incertae sedis</taxon>
        <taxon>Candidatus Caccalectryoclostridium</taxon>
    </lineage>
</organism>
<keyword evidence="1" id="KW-0175">Coiled coil</keyword>